<comment type="subcellular location">
    <subcellularLocation>
        <location evidence="1">Membrane</location>
        <topology evidence="1">Multi-pass membrane protein</topology>
    </subcellularLocation>
</comment>
<dbReference type="InterPro" id="IPR055299">
    <property type="entry name" value="TIMMDC1"/>
</dbReference>
<comment type="similarity">
    <text evidence="2">Belongs to the Tim17/Tim22/Tim23 family.</text>
</comment>
<feature type="transmembrane region" description="Helical" evidence="8">
    <location>
        <begin position="245"/>
        <end position="267"/>
    </location>
</feature>
<evidence type="ECO:0000256" key="5">
    <source>
        <dbReference type="ARBA" id="ARBA00023136"/>
    </source>
</evidence>
<evidence type="ECO:0000256" key="3">
    <source>
        <dbReference type="ARBA" id="ARBA00022692"/>
    </source>
</evidence>
<keyword evidence="4 8" id="KW-1133">Transmembrane helix</keyword>
<organism evidence="9 10">
    <name type="scientific">Batillaria attramentaria</name>
    <dbReference type="NCBI Taxonomy" id="370345"/>
    <lineage>
        <taxon>Eukaryota</taxon>
        <taxon>Metazoa</taxon>
        <taxon>Spiralia</taxon>
        <taxon>Lophotrochozoa</taxon>
        <taxon>Mollusca</taxon>
        <taxon>Gastropoda</taxon>
        <taxon>Caenogastropoda</taxon>
        <taxon>Sorbeoconcha</taxon>
        <taxon>Cerithioidea</taxon>
        <taxon>Batillariidae</taxon>
        <taxon>Batillaria</taxon>
    </lineage>
</organism>
<reference evidence="9 10" key="1">
    <citation type="journal article" date="2023" name="Sci. Data">
        <title>Genome assembly of the Korean intertidal mud-creeper Batillaria attramentaria.</title>
        <authorList>
            <person name="Patra A.K."/>
            <person name="Ho P.T."/>
            <person name="Jun S."/>
            <person name="Lee S.J."/>
            <person name="Kim Y."/>
            <person name="Won Y.J."/>
        </authorList>
    </citation>
    <scope>NUCLEOTIDE SEQUENCE [LARGE SCALE GENOMIC DNA]</scope>
    <source>
        <strain evidence="9">Wonlab-2016</strain>
    </source>
</reference>
<evidence type="ECO:0000256" key="8">
    <source>
        <dbReference type="SAM" id="Phobius"/>
    </source>
</evidence>
<proteinExistence type="inferred from homology"/>
<feature type="transmembrane region" description="Helical" evidence="8">
    <location>
        <begin position="195"/>
        <end position="216"/>
    </location>
</feature>
<evidence type="ECO:0000256" key="7">
    <source>
        <dbReference type="ARBA" id="ARBA00041344"/>
    </source>
</evidence>
<evidence type="ECO:0000313" key="9">
    <source>
        <dbReference type="EMBL" id="KAK7493893.1"/>
    </source>
</evidence>
<dbReference type="EMBL" id="JACVVK020000088">
    <property type="protein sequence ID" value="KAK7493893.1"/>
    <property type="molecule type" value="Genomic_DNA"/>
</dbReference>
<dbReference type="PANTHER" id="PTHR13002:SF1">
    <property type="entry name" value="COMPLEX I ASSEMBLY FACTOR TIMMDC1, MITOCHONDRIAL"/>
    <property type="match status" value="1"/>
</dbReference>
<keyword evidence="5 8" id="KW-0472">Membrane</keyword>
<accession>A0ABD0L3T2</accession>
<dbReference type="GO" id="GO:0016020">
    <property type="term" value="C:membrane"/>
    <property type="evidence" value="ECO:0007669"/>
    <property type="project" value="UniProtKB-SubCell"/>
</dbReference>
<evidence type="ECO:0000256" key="6">
    <source>
        <dbReference type="ARBA" id="ARBA00040778"/>
    </source>
</evidence>
<keyword evidence="3 8" id="KW-0812">Transmembrane</keyword>
<evidence type="ECO:0000256" key="4">
    <source>
        <dbReference type="ARBA" id="ARBA00022989"/>
    </source>
</evidence>
<dbReference type="Proteomes" id="UP001519460">
    <property type="component" value="Unassembled WGS sequence"/>
</dbReference>
<name>A0ABD0L3T2_9CAEN</name>
<keyword evidence="10" id="KW-1185">Reference proteome</keyword>
<comment type="caution">
    <text evidence="9">The sequence shown here is derived from an EMBL/GenBank/DDBJ whole genome shotgun (WGS) entry which is preliminary data.</text>
</comment>
<gene>
    <name evidence="9" type="ORF">BaRGS_00014775</name>
</gene>
<dbReference type="AlphaFoldDB" id="A0ABD0L3T2"/>
<dbReference type="PANTHER" id="PTHR13002">
    <property type="entry name" value="C3ORF1 PROTEIN-RELATED"/>
    <property type="match status" value="1"/>
</dbReference>
<evidence type="ECO:0000256" key="2">
    <source>
        <dbReference type="ARBA" id="ARBA00008444"/>
    </source>
</evidence>
<evidence type="ECO:0000313" key="10">
    <source>
        <dbReference type="Proteomes" id="UP001519460"/>
    </source>
</evidence>
<protein>
    <recommendedName>
        <fullName evidence="6">Complex I assembly factor TIMMDC1, mitochondrial</fullName>
    </recommendedName>
    <alternativeName>
        <fullName evidence="7">Translocase of inner mitochondrial membrane domain-containing protein 1</fullName>
    </alternativeName>
</protein>
<sequence length="294" mass="33769">MDVNEMQRCMRRYKFLSPRLTTQGFSHTPPRTHCHLSQPTVPPPQCDNTFPKSVFARWWKSLPSRKVSCEGDSSLPTATDRMERAHSSVEQRNSNIVSEVEIQNYLAQESGEDRLRKMFSKNYLGQWSPELQFIYHVTLQTSGMTFLCMFVLAGRQAKNEFIERNRVTVFKTRFQAARRLQDTVFLFGMKEGFKWAVRVSLFTMSFLLISQSIAVYRNKSSVWEYSFASAVTIGAMKASLGLRGFLVGTGFGALMGSLAGLLAMGAMKLANETQEQRHYWQIQKELETEKYDCR</sequence>
<evidence type="ECO:0000256" key="1">
    <source>
        <dbReference type="ARBA" id="ARBA00004141"/>
    </source>
</evidence>